<keyword evidence="2" id="KW-1185">Reference proteome</keyword>
<evidence type="ECO:0000313" key="2">
    <source>
        <dbReference type="Proteomes" id="UP001230504"/>
    </source>
</evidence>
<reference evidence="1" key="1">
    <citation type="submission" date="2021-06" db="EMBL/GenBank/DDBJ databases">
        <title>Comparative genomics, transcriptomics and evolutionary studies reveal genomic signatures of adaptation to plant cell wall in hemibiotrophic fungi.</title>
        <authorList>
            <consortium name="DOE Joint Genome Institute"/>
            <person name="Baroncelli R."/>
            <person name="Diaz J.F."/>
            <person name="Benocci T."/>
            <person name="Peng M."/>
            <person name="Battaglia E."/>
            <person name="Haridas S."/>
            <person name="Andreopoulos W."/>
            <person name="Labutti K."/>
            <person name="Pangilinan J."/>
            <person name="Floch G.L."/>
            <person name="Makela M.R."/>
            <person name="Henrissat B."/>
            <person name="Grigoriev I.V."/>
            <person name="Crouch J.A."/>
            <person name="De Vries R.P."/>
            <person name="Sukno S.A."/>
            <person name="Thon M.R."/>
        </authorList>
    </citation>
    <scope>NUCLEOTIDE SEQUENCE</scope>
    <source>
        <strain evidence="1">CBS 125086</strain>
    </source>
</reference>
<accession>A0AAD8PU26</accession>
<name>A0AAD8PU26_9PEZI</name>
<sequence>MGSSLRRLQNFQVSRQEIRLGFITDNGLDIIDSQTRPGQNGLPSIMWQWHSANGAAAERVAKTAAIAGIKNFMAKITVLIFYIEL</sequence>
<comment type="caution">
    <text evidence="1">The sequence shown here is derived from an EMBL/GenBank/DDBJ whole genome shotgun (WGS) entry which is preliminary data.</text>
</comment>
<evidence type="ECO:0000313" key="1">
    <source>
        <dbReference type="EMBL" id="KAK1580728.1"/>
    </source>
</evidence>
<dbReference type="RefSeq" id="XP_060411745.1">
    <property type="nucleotide sequence ID" value="XM_060558352.1"/>
</dbReference>
<dbReference type="GeneID" id="85442592"/>
<organism evidence="1 2">
    <name type="scientific">Colletotrichum navitas</name>
    <dbReference type="NCBI Taxonomy" id="681940"/>
    <lineage>
        <taxon>Eukaryota</taxon>
        <taxon>Fungi</taxon>
        <taxon>Dikarya</taxon>
        <taxon>Ascomycota</taxon>
        <taxon>Pezizomycotina</taxon>
        <taxon>Sordariomycetes</taxon>
        <taxon>Hypocreomycetidae</taxon>
        <taxon>Glomerellales</taxon>
        <taxon>Glomerellaceae</taxon>
        <taxon>Colletotrichum</taxon>
        <taxon>Colletotrichum graminicola species complex</taxon>
    </lineage>
</organism>
<dbReference type="Proteomes" id="UP001230504">
    <property type="component" value="Unassembled WGS sequence"/>
</dbReference>
<proteinExistence type="predicted"/>
<dbReference type="EMBL" id="JAHLJV010000052">
    <property type="protein sequence ID" value="KAK1580728.1"/>
    <property type="molecule type" value="Genomic_DNA"/>
</dbReference>
<gene>
    <name evidence="1" type="ORF">LY79DRAFT_560763</name>
</gene>
<dbReference type="AlphaFoldDB" id="A0AAD8PU26"/>
<protein>
    <submittedName>
        <fullName evidence="1">Uncharacterized protein</fullName>
    </submittedName>
</protein>